<name>A0A5J6WKN3_MORMI</name>
<dbReference type="SMART" id="SM00823">
    <property type="entry name" value="PKS_PP"/>
    <property type="match status" value="1"/>
</dbReference>
<dbReference type="InterPro" id="IPR000415">
    <property type="entry name" value="Nitroreductase-like"/>
</dbReference>
<dbReference type="GO" id="GO:0009239">
    <property type="term" value="P:enterobactin biosynthetic process"/>
    <property type="evidence" value="ECO:0007669"/>
    <property type="project" value="TreeGrafter"/>
</dbReference>
<keyword evidence="5" id="KW-1185">Reference proteome</keyword>
<feature type="domain" description="Carrier" evidence="3">
    <location>
        <begin position="933"/>
        <end position="1008"/>
    </location>
</feature>
<evidence type="ECO:0000313" key="5">
    <source>
        <dbReference type="Proteomes" id="UP000327424"/>
    </source>
</evidence>
<dbReference type="Proteomes" id="UP000327424">
    <property type="component" value="Chromosome"/>
</dbReference>
<dbReference type="Pfam" id="PF00501">
    <property type="entry name" value="AMP-binding"/>
    <property type="match status" value="1"/>
</dbReference>
<dbReference type="GO" id="GO:0009366">
    <property type="term" value="C:enterobactin synthetase complex"/>
    <property type="evidence" value="ECO:0007669"/>
    <property type="project" value="TreeGrafter"/>
</dbReference>
<dbReference type="InterPro" id="IPR009081">
    <property type="entry name" value="PP-bd_ACP"/>
</dbReference>
<accession>A0A5J6WKN3</accession>
<gene>
    <name evidence="4" type="ORF">FR932_08020</name>
</gene>
<dbReference type="GO" id="GO:0016491">
    <property type="term" value="F:oxidoreductase activity"/>
    <property type="evidence" value="ECO:0007669"/>
    <property type="project" value="InterPro"/>
</dbReference>
<dbReference type="GO" id="GO:0031177">
    <property type="term" value="F:phosphopantetheine binding"/>
    <property type="evidence" value="ECO:0007669"/>
    <property type="project" value="InterPro"/>
</dbReference>
<dbReference type="Gene3D" id="3.30.300.30">
    <property type="match status" value="2"/>
</dbReference>
<dbReference type="GO" id="GO:0043041">
    <property type="term" value="P:amino acid activation for nonribosomal peptide biosynthetic process"/>
    <property type="evidence" value="ECO:0007669"/>
    <property type="project" value="TreeGrafter"/>
</dbReference>
<dbReference type="InterPro" id="IPR036736">
    <property type="entry name" value="ACP-like_sf"/>
</dbReference>
<proteinExistence type="predicted"/>
<dbReference type="InterPro" id="IPR020806">
    <property type="entry name" value="PKS_PP-bd"/>
</dbReference>
<dbReference type="SUPFAM" id="SSF47336">
    <property type="entry name" value="ACP-like"/>
    <property type="match status" value="1"/>
</dbReference>
<evidence type="ECO:0000256" key="2">
    <source>
        <dbReference type="ARBA" id="ARBA00022553"/>
    </source>
</evidence>
<dbReference type="PANTHER" id="PTHR45527:SF1">
    <property type="entry name" value="FATTY ACID SYNTHASE"/>
    <property type="match status" value="1"/>
</dbReference>
<dbReference type="CDD" id="cd05930">
    <property type="entry name" value="A_NRPS"/>
    <property type="match status" value="1"/>
</dbReference>
<dbReference type="Gene3D" id="2.30.38.10">
    <property type="entry name" value="Luciferase, Domain 3"/>
    <property type="match status" value="1"/>
</dbReference>
<dbReference type="AlphaFoldDB" id="A0A5J6WKN3"/>
<keyword evidence="2" id="KW-0597">Phosphoprotein</keyword>
<dbReference type="InterPro" id="IPR000873">
    <property type="entry name" value="AMP-dep_synth/lig_dom"/>
</dbReference>
<dbReference type="OrthoDB" id="9757559at2"/>
<dbReference type="SUPFAM" id="SSF56801">
    <property type="entry name" value="Acetyl-CoA synthetase-like"/>
    <property type="match status" value="1"/>
</dbReference>
<evidence type="ECO:0000256" key="1">
    <source>
        <dbReference type="ARBA" id="ARBA00022450"/>
    </source>
</evidence>
<evidence type="ECO:0000313" key="4">
    <source>
        <dbReference type="EMBL" id="QFI37801.1"/>
    </source>
</evidence>
<dbReference type="PROSITE" id="PS50075">
    <property type="entry name" value="CARRIER"/>
    <property type="match status" value="1"/>
</dbReference>
<dbReference type="InterPro" id="IPR029058">
    <property type="entry name" value="AB_hydrolase_fold"/>
</dbReference>
<dbReference type="Pfam" id="PF00550">
    <property type="entry name" value="PP-binding"/>
    <property type="match status" value="1"/>
</dbReference>
<evidence type="ECO:0000259" key="3">
    <source>
        <dbReference type="PROSITE" id="PS50075"/>
    </source>
</evidence>
<dbReference type="SUPFAM" id="SSF53474">
    <property type="entry name" value="alpha/beta-Hydrolases"/>
    <property type="match status" value="1"/>
</dbReference>
<dbReference type="Gene3D" id="3.40.50.980">
    <property type="match status" value="2"/>
</dbReference>
<dbReference type="Gene3D" id="3.40.109.10">
    <property type="entry name" value="NADH Oxidase"/>
    <property type="match status" value="1"/>
</dbReference>
<dbReference type="InterPro" id="IPR020845">
    <property type="entry name" value="AMP-binding_CS"/>
</dbReference>
<dbReference type="InterPro" id="IPR001031">
    <property type="entry name" value="Thioesterase"/>
</dbReference>
<protein>
    <submittedName>
        <fullName evidence="4">Amino acid adenylation domain-containing protein</fullName>
    </submittedName>
</protein>
<reference evidence="4 5" key="1">
    <citation type="submission" date="2019-09" db="EMBL/GenBank/DDBJ databases">
        <title>Hybrid Assembly of the complete Genome of the Deep-Sea Bacterium Moritella marina from long Nanopore and Illumina reads.</title>
        <authorList>
            <person name="Magin S."/>
            <person name="Georgoulis A."/>
            <person name="Papadimitriou K."/>
            <person name="Iliakis G."/>
            <person name="Vorgias C.E."/>
        </authorList>
    </citation>
    <scope>NUCLEOTIDE SEQUENCE [LARGE SCALE GENOMIC DNA]</scope>
    <source>
        <strain evidence="4 5">MP-1</strain>
    </source>
</reference>
<dbReference type="Gene3D" id="1.10.1200.10">
    <property type="entry name" value="ACP-like"/>
    <property type="match status" value="1"/>
</dbReference>
<dbReference type="GO" id="GO:0005829">
    <property type="term" value="C:cytosol"/>
    <property type="evidence" value="ECO:0007669"/>
    <property type="project" value="TreeGrafter"/>
</dbReference>
<organism evidence="4 5">
    <name type="scientific">Moritella marina ATCC 15381</name>
    <dbReference type="NCBI Taxonomy" id="1202962"/>
    <lineage>
        <taxon>Bacteria</taxon>
        <taxon>Pseudomonadati</taxon>
        <taxon>Pseudomonadota</taxon>
        <taxon>Gammaproteobacteria</taxon>
        <taxon>Alteromonadales</taxon>
        <taxon>Moritellaceae</taxon>
        <taxon>Moritella</taxon>
    </lineage>
</organism>
<dbReference type="GO" id="GO:0047527">
    <property type="term" value="F:2,3-dihydroxybenzoate-serine ligase activity"/>
    <property type="evidence" value="ECO:0007669"/>
    <property type="project" value="TreeGrafter"/>
</dbReference>
<dbReference type="EMBL" id="CP044399">
    <property type="protein sequence ID" value="QFI37801.1"/>
    <property type="molecule type" value="Genomic_DNA"/>
</dbReference>
<dbReference type="RefSeq" id="WP_019439970.1">
    <property type="nucleotide sequence ID" value="NZ_ALOE01000006.1"/>
</dbReference>
<dbReference type="FunFam" id="3.40.50.980:FF:000001">
    <property type="entry name" value="Non-ribosomal peptide synthetase"/>
    <property type="match status" value="1"/>
</dbReference>
<dbReference type="InterPro" id="IPR045851">
    <property type="entry name" value="AMP-bd_C_sf"/>
</dbReference>
<dbReference type="NCBIfam" id="TIGR01733">
    <property type="entry name" value="AA-adenyl-dom"/>
    <property type="match status" value="1"/>
</dbReference>
<sequence length="1278" mass="143269">MTQLKLDCHNGDNIVDLFRNQIEQHGTNTAVSFQDRNITYQQLGEQSLTLALYLQQQGVCLDGCVGLFVDPSIELMVGVWGILQSGAAYLPLAPEYPDDRLKYMLENSLCNIIVVQDELVERLANLVSDEVLLITFSQVTDFFNTKAIPQYHMLTQHAAAHHLAYVIYTSGSTGKPKGVMIEHKSIANQMDWLSTHFSLDCNSVVLQKTPMSFDAAQWEILASCCGARVVMGEPGIYKNPEKLVDTMIQHHVSMLQGVPTLLLALLNVDKFTQCTSLNQIFSGGEALSKHLANELSGQLPDCSIVNLYGPTECTINSSAHVVDIKEMQHSADTISIGKPIPNTQYYILDKDQNPVAAGDIGELYIAGVGLARGYLHREDLTAERFITHIVDGQETGQTLYKTGDLAYWNENGTVQYSGRVDNQVKLRGYRVELDEIKSLIETHDWVNNAAVFLKKDQYTGYQNLISMIELNPREAALMDQGNHDPHHQSKQSRSQVKMQLANSGCRQDAEIMDKSRIDLPGEMATDKQRTLVFSRKSYRFFDGGKIAKADILNVLNSKINYDHYTQLSDLSYADFGQILRHFGQFHSENRLLPKYGYASPGALYATQMYLELDGIGNLTPGYYYYHPVHHQLILITEKERAEKKDPGKVQFKVHFVGKKSAIEPIYKNNILEVLEMEAGHMVGFFENILPTYGLSIKSGDYLPHTMQLFDVAENDYYLGSFNIVSGTKDVMNDDVSLYLQSHPGQVSDLKAGKYLFENGALEYVSSELILKKHVIAINQSVYERASFGISVISTTDEDWLGYINLGRKLQSLQMNDFNIGFMSSGYSSKTGNNLPSAKRIQHILNKDVGPSYFFIGGLISDMQIRSDGMNEDLVHMKGPSEIINDDLLKFLPTYMMPNTIKVIDKMPLTVNGKIDMNALLALETDCISEEHVEPANDVERVVLDIWQKGLNRYSISVNTDFFELGGNSLLAVSIINKINTTLHCDLPLQILFSSPTIQKLAQAVNQIEDNSASRLVPFQVKGKGSPIYCWPGLGGYCMNLRLLSEKVGTDRDFFGVQAYGINVGEIPYQTITEMAAKDVAMIKQNQGKGPYTLWGYSFGARVAFEACYQLEKAGDVVENLYLIAPGSPKVADEDNSTEGYSIENSEATFTNKKFLTILYSVFMGTIKSNSLEECLSVVDTKDKFIHFICRLNNQLETGLVMRIIDIVTMTFEFNYSFHELRQRQLKAPIKIIKATGDDYSFIENNNVFSITKPVIENIEANHYTMLKTTHIDQLVAVL</sequence>
<keyword evidence="1" id="KW-0596">Phosphopantetheine</keyword>
<dbReference type="PANTHER" id="PTHR45527">
    <property type="entry name" value="NONRIBOSOMAL PEPTIDE SYNTHETASE"/>
    <property type="match status" value="1"/>
</dbReference>
<dbReference type="Pfam" id="PF00975">
    <property type="entry name" value="Thioesterase"/>
    <property type="match status" value="1"/>
</dbReference>
<dbReference type="PROSITE" id="PS00455">
    <property type="entry name" value="AMP_BINDING"/>
    <property type="match status" value="1"/>
</dbReference>
<dbReference type="KEGG" id="mmaa:FR932_08020"/>
<dbReference type="Gene3D" id="3.40.50.1820">
    <property type="entry name" value="alpha/beta hydrolase"/>
    <property type="match status" value="1"/>
</dbReference>
<dbReference type="InterPro" id="IPR010071">
    <property type="entry name" value="AA_adenyl_dom"/>
</dbReference>